<comment type="caution">
    <text evidence="1">The sequence shown here is derived from an EMBL/GenBank/DDBJ whole genome shotgun (WGS) entry which is preliminary data.</text>
</comment>
<evidence type="ECO:0000313" key="2">
    <source>
        <dbReference type="Proteomes" id="UP000236291"/>
    </source>
</evidence>
<dbReference type="EMBL" id="ASHM01138759">
    <property type="protein sequence ID" value="PNX60861.1"/>
    <property type="molecule type" value="Genomic_DNA"/>
</dbReference>
<evidence type="ECO:0000313" key="1">
    <source>
        <dbReference type="EMBL" id="PNX60861.1"/>
    </source>
</evidence>
<reference evidence="1 2" key="1">
    <citation type="journal article" date="2014" name="Am. J. Bot.">
        <title>Genome assembly and annotation for red clover (Trifolium pratense; Fabaceae).</title>
        <authorList>
            <person name="Istvanek J."/>
            <person name="Jaros M."/>
            <person name="Krenek A."/>
            <person name="Repkova J."/>
        </authorList>
    </citation>
    <scope>NUCLEOTIDE SEQUENCE [LARGE SCALE GENOMIC DNA]</scope>
    <source>
        <strain evidence="2">cv. Tatra</strain>
        <tissue evidence="1">Young leaves</tissue>
    </source>
</reference>
<organism evidence="1 2">
    <name type="scientific">Trifolium pratense</name>
    <name type="common">Red clover</name>
    <dbReference type="NCBI Taxonomy" id="57577"/>
    <lineage>
        <taxon>Eukaryota</taxon>
        <taxon>Viridiplantae</taxon>
        <taxon>Streptophyta</taxon>
        <taxon>Embryophyta</taxon>
        <taxon>Tracheophyta</taxon>
        <taxon>Spermatophyta</taxon>
        <taxon>Magnoliopsida</taxon>
        <taxon>eudicotyledons</taxon>
        <taxon>Gunneridae</taxon>
        <taxon>Pentapetalae</taxon>
        <taxon>rosids</taxon>
        <taxon>fabids</taxon>
        <taxon>Fabales</taxon>
        <taxon>Fabaceae</taxon>
        <taxon>Papilionoideae</taxon>
        <taxon>50 kb inversion clade</taxon>
        <taxon>NPAAA clade</taxon>
        <taxon>Hologalegina</taxon>
        <taxon>IRL clade</taxon>
        <taxon>Trifolieae</taxon>
        <taxon>Trifolium</taxon>
    </lineage>
</organism>
<gene>
    <name evidence="1" type="ORF">L195_g060386</name>
</gene>
<accession>A0A2K3K3J0</accession>
<proteinExistence type="predicted"/>
<dbReference type="Proteomes" id="UP000236291">
    <property type="component" value="Unassembled WGS sequence"/>
</dbReference>
<feature type="non-terminal residue" evidence="1">
    <location>
        <position position="13"/>
    </location>
</feature>
<sequence length="13" mass="1630">MALESHPRARYWI</sequence>
<protein>
    <submittedName>
        <fullName evidence="1">Uncharacterized protein</fullName>
    </submittedName>
</protein>
<name>A0A2K3K3J0_TRIPR</name>
<reference evidence="1 2" key="2">
    <citation type="journal article" date="2017" name="Front. Plant Sci.">
        <title>Gene Classification and Mining of Molecular Markers Useful in Red Clover (Trifolium pratense) Breeding.</title>
        <authorList>
            <person name="Istvanek J."/>
            <person name="Dluhosova J."/>
            <person name="Dluhos P."/>
            <person name="Patkova L."/>
            <person name="Nedelnik J."/>
            <person name="Repkova J."/>
        </authorList>
    </citation>
    <scope>NUCLEOTIDE SEQUENCE [LARGE SCALE GENOMIC DNA]</scope>
    <source>
        <strain evidence="2">cv. Tatra</strain>
        <tissue evidence="1">Young leaves</tissue>
    </source>
</reference>